<dbReference type="EMBL" id="JAGSMN010000215">
    <property type="protein sequence ID" value="MBR7673503.1"/>
    <property type="molecule type" value="Genomic_DNA"/>
</dbReference>
<reference evidence="3" key="1">
    <citation type="submission" date="2021-04" db="EMBL/GenBank/DDBJ databases">
        <title>Sequencing of actinobacteria type strains.</title>
        <authorList>
            <person name="Nguyen G.-S."/>
            <person name="Wentzel A."/>
        </authorList>
    </citation>
    <scope>NUCLEOTIDE SEQUENCE</scope>
    <source>
        <strain evidence="3">DSM 42095</strain>
    </source>
</reference>
<feature type="compositionally biased region" description="Low complexity" evidence="1">
    <location>
        <begin position="55"/>
        <end position="70"/>
    </location>
</feature>
<keyword evidence="4" id="KW-1185">Reference proteome</keyword>
<feature type="region of interest" description="Disordered" evidence="1">
    <location>
        <begin position="213"/>
        <end position="258"/>
    </location>
</feature>
<evidence type="ECO:0000256" key="1">
    <source>
        <dbReference type="SAM" id="MobiDB-lite"/>
    </source>
</evidence>
<feature type="region of interest" description="Disordered" evidence="1">
    <location>
        <begin position="52"/>
        <end position="81"/>
    </location>
</feature>
<accession>A0A8T4ISI2</accession>
<feature type="region of interest" description="Disordered" evidence="1">
    <location>
        <begin position="148"/>
        <end position="181"/>
    </location>
</feature>
<keyword evidence="2" id="KW-0472">Membrane</keyword>
<evidence type="ECO:0000313" key="3">
    <source>
        <dbReference type="EMBL" id="MBR7673503.1"/>
    </source>
</evidence>
<comment type="caution">
    <text evidence="3">The sequence shown here is derived from an EMBL/GenBank/DDBJ whole genome shotgun (WGS) entry which is preliminary data.</text>
</comment>
<keyword evidence="2" id="KW-1133">Transmembrane helix</keyword>
<protein>
    <submittedName>
        <fullName evidence="3">Uncharacterized protein</fullName>
    </submittedName>
</protein>
<sequence>MRSDLTSTPAADGTPRTRTLTAAQHPLALALLATAALGTSLGLAQGTAFADGEGAPHAPSAPHASRPGPALVNPPSARPGGEVDVHVDGCGDDTGLARSPAFADDAPLRLAADGGLTARATLSASAEQGAHGVTVSCDGGRVARGSVTVDDAAPAPGPPPSPSAPVRAGGGAMADEGTRPGPLTQAAWPVFAAGAALMVAGAALALRRRRAEYRNTTPTPAPDAHPATGPATSPLPPDTGTDTSNARGAADRAAEADS</sequence>
<feature type="transmembrane region" description="Helical" evidence="2">
    <location>
        <begin position="186"/>
        <end position="206"/>
    </location>
</feature>
<dbReference type="Proteomes" id="UP000675554">
    <property type="component" value="Unassembled WGS sequence"/>
</dbReference>
<organism evidence="3 4">
    <name type="scientific">Streptomyces daliensis</name>
    <dbReference type="NCBI Taxonomy" id="299421"/>
    <lineage>
        <taxon>Bacteria</taxon>
        <taxon>Bacillati</taxon>
        <taxon>Actinomycetota</taxon>
        <taxon>Actinomycetes</taxon>
        <taxon>Kitasatosporales</taxon>
        <taxon>Streptomycetaceae</taxon>
        <taxon>Streptomyces</taxon>
    </lineage>
</organism>
<name>A0A8T4ISI2_9ACTN</name>
<evidence type="ECO:0000313" key="4">
    <source>
        <dbReference type="Proteomes" id="UP000675554"/>
    </source>
</evidence>
<feature type="compositionally biased region" description="Low complexity" evidence="1">
    <location>
        <begin position="216"/>
        <end position="232"/>
    </location>
</feature>
<keyword evidence="2" id="KW-0812">Transmembrane</keyword>
<dbReference type="AlphaFoldDB" id="A0A8T4ISI2"/>
<feature type="compositionally biased region" description="Basic and acidic residues" evidence="1">
    <location>
        <begin position="249"/>
        <end position="258"/>
    </location>
</feature>
<gene>
    <name evidence="3" type="ORF">KDA82_10825</name>
</gene>
<evidence type="ECO:0000256" key="2">
    <source>
        <dbReference type="SAM" id="Phobius"/>
    </source>
</evidence>
<proteinExistence type="predicted"/>